<dbReference type="OrthoDB" id="9782229at2"/>
<proteinExistence type="predicted"/>
<feature type="transmembrane region" description="Helical" evidence="2">
    <location>
        <begin position="151"/>
        <end position="170"/>
    </location>
</feature>
<dbReference type="EMBL" id="FOUZ01000019">
    <property type="protein sequence ID" value="SFN67263.1"/>
    <property type="molecule type" value="Genomic_DNA"/>
</dbReference>
<dbReference type="InterPro" id="IPR006665">
    <property type="entry name" value="OmpA-like"/>
</dbReference>
<dbReference type="InterPro" id="IPR009282">
    <property type="entry name" value="DUF937"/>
</dbReference>
<reference evidence="5" key="1">
    <citation type="submission" date="2016-10" db="EMBL/GenBank/DDBJ databases">
        <authorList>
            <person name="Varghese N."/>
            <person name="Submissions S."/>
        </authorList>
    </citation>
    <scope>NUCLEOTIDE SEQUENCE [LARGE SCALE GENOMIC DNA]</scope>
    <source>
        <strain evidence="5">XJ109</strain>
    </source>
</reference>
<name>A0A1I5AXT6_9FLAO</name>
<gene>
    <name evidence="4" type="ORF">SAMN05421738_11925</name>
</gene>
<dbReference type="CDD" id="cd07185">
    <property type="entry name" value="OmpA_C-like"/>
    <property type="match status" value="1"/>
</dbReference>
<dbReference type="STRING" id="684065.SAMN05421738_11925"/>
<feature type="domain" description="OmpA-like" evidence="3">
    <location>
        <begin position="317"/>
        <end position="434"/>
    </location>
</feature>
<evidence type="ECO:0000256" key="1">
    <source>
        <dbReference type="PROSITE-ProRule" id="PRU00473"/>
    </source>
</evidence>
<dbReference type="InterPro" id="IPR036737">
    <property type="entry name" value="OmpA-like_sf"/>
</dbReference>
<keyword evidence="1 2" id="KW-0472">Membrane</keyword>
<dbReference type="SUPFAM" id="SSF103088">
    <property type="entry name" value="OmpA-like"/>
    <property type="match status" value="1"/>
</dbReference>
<keyword evidence="2" id="KW-1133">Transmembrane helix</keyword>
<dbReference type="AlphaFoldDB" id="A0A1I5AXT6"/>
<evidence type="ECO:0000313" key="5">
    <source>
        <dbReference type="Proteomes" id="UP000199149"/>
    </source>
</evidence>
<dbReference type="Pfam" id="PF00691">
    <property type="entry name" value="OmpA"/>
    <property type="match status" value="1"/>
</dbReference>
<dbReference type="Gene3D" id="3.30.1330.60">
    <property type="entry name" value="OmpA-like domain"/>
    <property type="match status" value="1"/>
</dbReference>
<evidence type="ECO:0000256" key="2">
    <source>
        <dbReference type="SAM" id="Phobius"/>
    </source>
</evidence>
<evidence type="ECO:0000313" key="4">
    <source>
        <dbReference type="EMBL" id="SFN67263.1"/>
    </source>
</evidence>
<feature type="transmembrane region" description="Helical" evidence="2">
    <location>
        <begin position="227"/>
        <end position="245"/>
    </location>
</feature>
<dbReference type="InterPro" id="IPR050330">
    <property type="entry name" value="Bact_OuterMem_StrucFunc"/>
</dbReference>
<keyword evidence="5" id="KW-1185">Reference proteome</keyword>
<dbReference type="PROSITE" id="PS51123">
    <property type="entry name" value="OMPA_2"/>
    <property type="match status" value="1"/>
</dbReference>
<keyword evidence="2" id="KW-0812">Transmembrane</keyword>
<dbReference type="PANTHER" id="PTHR30329">
    <property type="entry name" value="STATOR ELEMENT OF FLAGELLAR MOTOR COMPLEX"/>
    <property type="match status" value="1"/>
</dbReference>
<accession>A0A1I5AXT6</accession>
<dbReference type="Pfam" id="PF06078">
    <property type="entry name" value="DUF937"/>
    <property type="match status" value="1"/>
</dbReference>
<dbReference type="PANTHER" id="PTHR30329:SF21">
    <property type="entry name" value="LIPOPROTEIN YIAD-RELATED"/>
    <property type="match status" value="1"/>
</dbReference>
<organism evidence="4 5">
    <name type="scientific">Algoriella xinjiangensis</name>
    <dbReference type="NCBI Taxonomy" id="684065"/>
    <lineage>
        <taxon>Bacteria</taxon>
        <taxon>Pseudomonadati</taxon>
        <taxon>Bacteroidota</taxon>
        <taxon>Flavobacteriia</taxon>
        <taxon>Flavobacteriales</taxon>
        <taxon>Weeksellaceae</taxon>
        <taxon>Algoriella</taxon>
    </lineage>
</organism>
<protein>
    <recommendedName>
        <fullName evidence="3">OmpA-like domain-containing protein</fullName>
    </recommendedName>
</protein>
<evidence type="ECO:0000259" key="3">
    <source>
        <dbReference type="PROSITE" id="PS51123"/>
    </source>
</evidence>
<sequence length="434" mass="46785">MNIIDLVKEHFTPNLISSLSSELGESDSGVSKAINAFIPILLGSVLDKKNSTTGLFHTIKTFGASRGLANINAEATTPDTIKELITDLLGSNAQPIISKVAEYAGISTSSSSKLLDITALTTFGSIGKEAEFQHVKENDFFGFLEGAKDKIIALLPAGLGLGALGLGSFFHDSPKITETIDIAKDKVTETITETKKIVDVEPVEAPYVAPVDAYAETHNTDGGGSSFWKWLIPLLIVALGAFLLLKYCNKKDDATVTNTTTTTDTILTDTAAVVTTTRTISTVDLDGVALKAYANGLEQQVITFIKSPDYANLTEDQLKEKWFNFDNVNFVFGKTDQLEPGSEVQLDNLAAILKKYPAAKIKIGAYTDKVGKAEDNKQLSQKRADYLKSELTKLGVGAQVISAEGYGSEFAKVAETATDEERASDRKMSLRFTK</sequence>
<dbReference type="GO" id="GO:0016020">
    <property type="term" value="C:membrane"/>
    <property type="evidence" value="ECO:0007669"/>
    <property type="project" value="UniProtKB-UniRule"/>
</dbReference>
<dbReference type="RefSeq" id="WP_092910349.1">
    <property type="nucleotide sequence ID" value="NZ_FOUZ01000019.1"/>
</dbReference>
<dbReference type="Proteomes" id="UP000199149">
    <property type="component" value="Unassembled WGS sequence"/>
</dbReference>